<keyword evidence="4" id="KW-1185">Reference proteome</keyword>
<dbReference type="SUPFAM" id="SSF58113">
    <property type="entry name" value="Apolipoprotein A-I"/>
    <property type="match status" value="1"/>
</dbReference>
<dbReference type="KEGG" id="slom:PXH66_14790"/>
<keyword evidence="2" id="KW-0472">Membrane</keyword>
<gene>
    <name evidence="3" type="ORF">PXH66_14790</name>
</gene>
<proteinExistence type="predicted"/>
<dbReference type="EMBL" id="CP119075">
    <property type="protein sequence ID" value="WED63601.1"/>
    <property type="molecule type" value="Genomic_DNA"/>
</dbReference>
<protein>
    <submittedName>
        <fullName evidence="3">Uncharacterized protein</fullName>
    </submittedName>
</protein>
<reference evidence="3" key="1">
    <citation type="submission" date="2023-03" db="EMBL/GenBank/DDBJ databases">
        <title>Lomoglobus Profundus gen. nov., sp. nov., a novel member of the phylum Verrucomicrobia, isolated from deep-marine sediment of South China Sea.</title>
        <authorList>
            <person name="Ahmad T."/>
            <person name="Ishaq S.E."/>
            <person name="Wang F."/>
        </authorList>
    </citation>
    <scope>NUCLEOTIDE SEQUENCE</scope>
    <source>
        <strain evidence="3">LMO-M01</strain>
    </source>
</reference>
<dbReference type="AlphaFoldDB" id="A0AAE9ZSS8"/>
<keyword evidence="2" id="KW-0812">Transmembrane</keyword>
<dbReference type="Proteomes" id="UP001218638">
    <property type="component" value="Chromosome"/>
</dbReference>
<organism evidence="3 4">
    <name type="scientific">Synoicihabitans lomoniglobus</name>
    <dbReference type="NCBI Taxonomy" id="2909285"/>
    <lineage>
        <taxon>Bacteria</taxon>
        <taxon>Pseudomonadati</taxon>
        <taxon>Verrucomicrobiota</taxon>
        <taxon>Opitutia</taxon>
        <taxon>Opitutales</taxon>
        <taxon>Opitutaceae</taxon>
        <taxon>Synoicihabitans</taxon>
    </lineage>
</organism>
<feature type="region of interest" description="Disordered" evidence="1">
    <location>
        <begin position="110"/>
        <end position="132"/>
    </location>
</feature>
<feature type="transmembrane region" description="Helical" evidence="2">
    <location>
        <begin position="9"/>
        <end position="27"/>
    </location>
</feature>
<sequence>MWQKFKDQLPAVIVTLLVIGVLVYWLHTRTVSQMAAQQQRDLATMRAQTSAEISSVTAGTRSQIDALNTLLKDAINQRSSDMFMTDEELATVNSERIEELATVIATKMQPVVAPPKSPEEAEQQESAQIDRVSSRLSQRLQPLLAQLSDNQEENREVLEGISAEISDQIAIILTSELSKNQILNNNLAESQALAAESLALSHELAALYLTSFDNDGVLTRLLTLPAGVLKDVSKLSIVNSTERQELEQELMAKLATMQERIDAIRANMPVADQ</sequence>
<dbReference type="RefSeq" id="WP_330929809.1">
    <property type="nucleotide sequence ID" value="NZ_CP119075.1"/>
</dbReference>
<keyword evidence="2" id="KW-1133">Transmembrane helix</keyword>
<evidence type="ECO:0000256" key="1">
    <source>
        <dbReference type="SAM" id="MobiDB-lite"/>
    </source>
</evidence>
<accession>A0AAE9ZSS8</accession>
<evidence type="ECO:0000256" key="2">
    <source>
        <dbReference type="SAM" id="Phobius"/>
    </source>
</evidence>
<evidence type="ECO:0000313" key="4">
    <source>
        <dbReference type="Proteomes" id="UP001218638"/>
    </source>
</evidence>
<name>A0AAE9ZSS8_9BACT</name>
<evidence type="ECO:0000313" key="3">
    <source>
        <dbReference type="EMBL" id="WED63601.1"/>
    </source>
</evidence>